<keyword evidence="3" id="KW-1185">Reference proteome</keyword>
<dbReference type="NCBIfam" id="NF038319">
    <property type="entry name" value="DISARM_DrmC_I"/>
    <property type="match status" value="1"/>
</dbReference>
<dbReference type="Proteomes" id="UP000199207">
    <property type="component" value="Unassembled WGS sequence"/>
</dbReference>
<dbReference type="InterPro" id="IPR047955">
    <property type="entry name" value="DrmC-like"/>
</dbReference>
<dbReference type="InterPro" id="IPR025202">
    <property type="entry name" value="PLD-like_dom"/>
</dbReference>
<dbReference type="Pfam" id="PF13091">
    <property type="entry name" value="PLDc_2"/>
    <property type="match status" value="1"/>
</dbReference>
<accession>A0A1I1URP9</accession>
<dbReference type="STRING" id="910347.SAMN05421773_12625"/>
<dbReference type="EMBL" id="FOLM01000026">
    <property type="protein sequence ID" value="SFD73265.1"/>
    <property type="molecule type" value="Genomic_DNA"/>
</dbReference>
<dbReference type="OrthoDB" id="3208380at2"/>
<sequence>MSRKRFEATVAAAAASLGATRTKAVATLLSQGRSPAYVLGRLQTPAALESVSALLAAITADGVPLPEAAAYLRGYAVAWARRGETAEARTVWSGPATPGTPVRATARVLTEVVRAAEHRFVAMTYSARAYPPLTASLADATARGVTVDIVVETLEGAAGLLAGREPSEAFSGVPGLRLWHWPSAMRPAPGSRMHAKVAVADDRVLFLSSANLTAAGAERNVEAGILLKGGPMPGRMADHIRELQRRGVLVRWPGPAEGPKP</sequence>
<dbReference type="Gene3D" id="3.30.870.10">
    <property type="entry name" value="Endonuclease Chain A"/>
    <property type="match status" value="1"/>
</dbReference>
<gene>
    <name evidence="2" type="ORF">SAMN05421773_12625</name>
</gene>
<dbReference type="AlphaFoldDB" id="A0A1I1URP9"/>
<evidence type="ECO:0000313" key="3">
    <source>
        <dbReference type="Proteomes" id="UP000199207"/>
    </source>
</evidence>
<dbReference type="CDD" id="cd09132">
    <property type="entry name" value="PLDc_unchar4"/>
    <property type="match status" value="1"/>
</dbReference>
<dbReference type="RefSeq" id="WP_093841594.1">
    <property type="nucleotide sequence ID" value="NZ_FOLM01000026.1"/>
</dbReference>
<evidence type="ECO:0000313" key="2">
    <source>
        <dbReference type="EMBL" id="SFD73265.1"/>
    </source>
</evidence>
<dbReference type="GO" id="GO:0006793">
    <property type="term" value="P:phosphorus metabolic process"/>
    <property type="evidence" value="ECO:0007669"/>
    <property type="project" value="UniProtKB-ARBA"/>
</dbReference>
<name>A0A1I1URP9_9ACTN</name>
<feature type="domain" description="PLD phosphodiesterase" evidence="1">
    <location>
        <begin position="189"/>
        <end position="216"/>
    </location>
</feature>
<protein>
    <submittedName>
        <fullName evidence="2">PLD-like domain-containing protein</fullName>
    </submittedName>
</protein>
<organism evidence="2 3">
    <name type="scientific">Streptomyces aidingensis</name>
    <dbReference type="NCBI Taxonomy" id="910347"/>
    <lineage>
        <taxon>Bacteria</taxon>
        <taxon>Bacillati</taxon>
        <taxon>Actinomycetota</taxon>
        <taxon>Actinomycetes</taxon>
        <taxon>Kitasatosporales</taxon>
        <taxon>Streptomycetaceae</taxon>
        <taxon>Streptomyces</taxon>
    </lineage>
</organism>
<evidence type="ECO:0000259" key="1">
    <source>
        <dbReference type="PROSITE" id="PS50035"/>
    </source>
</evidence>
<dbReference type="SUPFAM" id="SSF56024">
    <property type="entry name" value="Phospholipase D/nuclease"/>
    <property type="match status" value="1"/>
</dbReference>
<dbReference type="PROSITE" id="PS50035">
    <property type="entry name" value="PLD"/>
    <property type="match status" value="1"/>
</dbReference>
<dbReference type="InterPro" id="IPR001736">
    <property type="entry name" value="PLipase_D/transphosphatidylase"/>
</dbReference>
<proteinExistence type="predicted"/>
<reference evidence="2 3" key="1">
    <citation type="submission" date="2016-10" db="EMBL/GenBank/DDBJ databases">
        <authorList>
            <person name="de Groot N.N."/>
        </authorList>
    </citation>
    <scope>NUCLEOTIDE SEQUENCE [LARGE SCALE GENOMIC DNA]</scope>
    <source>
        <strain evidence="2 3">CGMCC 4.5739</strain>
    </source>
</reference>
<dbReference type="GO" id="GO:0003824">
    <property type="term" value="F:catalytic activity"/>
    <property type="evidence" value="ECO:0007669"/>
    <property type="project" value="InterPro"/>
</dbReference>